<evidence type="ECO:0000313" key="2">
    <source>
        <dbReference type="EMBL" id="KAJ7375432.1"/>
    </source>
</evidence>
<organism evidence="2 3">
    <name type="scientific">Desmophyllum pertusum</name>
    <dbReference type="NCBI Taxonomy" id="174260"/>
    <lineage>
        <taxon>Eukaryota</taxon>
        <taxon>Metazoa</taxon>
        <taxon>Cnidaria</taxon>
        <taxon>Anthozoa</taxon>
        <taxon>Hexacorallia</taxon>
        <taxon>Scleractinia</taxon>
        <taxon>Caryophylliina</taxon>
        <taxon>Caryophylliidae</taxon>
        <taxon>Desmophyllum</taxon>
    </lineage>
</organism>
<name>A0A9X0CTF4_9CNID</name>
<protein>
    <submittedName>
        <fullName evidence="2">Uncharacterized protein</fullName>
    </submittedName>
</protein>
<dbReference type="EMBL" id="MU826826">
    <property type="protein sequence ID" value="KAJ7375432.1"/>
    <property type="molecule type" value="Genomic_DNA"/>
</dbReference>
<dbReference type="AlphaFoldDB" id="A0A9X0CTF4"/>
<evidence type="ECO:0000313" key="3">
    <source>
        <dbReference type="Proteomes" id="UP001163046"/>
    </source>
</evidence>
<evidence type="ECO:0000256" key="1">
    <source>
        <dbReference type="SAM" id="MobiDB-lite"/>
    </source>
</evidence>
<reference evidence="2" key="1">
    <citation type="submission" date="2023-01" db="EMBL/GenBank/DDBJ databases">
        <title>Genome assembly of the deep-sea coral Lophelia pertusa.</title>
        <authorList>
            <person name="Herrera S."/>
            <person name="Cordes E."/>
        </authorList>
    </citation>
    <scope>NUCLEOTIDE SEQUENCE</scope>
    <source>
        <strain evidence="2">USNM1676648</strain>
        <tissue evidence="2">Polyp</tissue>
    </source>
</reference>
<gene>
    <name evidence="2" type="ORF">OS493_002199</name>
</gene>
<keyword evidence="3" id="KW-1185">Reference proteome</keyword>
<accession>A0A9X0CTF4</accession>
<dbReference type="Proteomes" id="UP001163046">
    <property type="component" value="Unassembled WGS sequence"/>
</dbReference>
<sequence>MAFQLARLQVQIDDESISGPGPRGGDSSNPTAGLRVRIDGESISGPGPQGGDSSNPTGGFVGENAGNGGFLSASAILNSIALGSFKHIDPSPPGDIFAYLQCMENMQKMFTQQGNLVSTVECSSLVHTLYKQLNVTWM</sequence>
<comment type="caution">
    <text evidence="2">The sequence shown here is derived from an EMBL/GenBank/DDBJ whole genome shotgun (WGS) entry which is preliminary data.</text>
</comment>
<proteinExistence type="predicted"/>
<feature type="region of interest" description="Disordered" evidence="1">
    <location>
        <begin position="13"/>
        <end position="63"/>
    </location>
</feature>